<protein>
    <submittedName>
        <fullName evidence="1">MuF-like minor capsid protein</fullName>
    </submittedName>
</protein>
<gene>
    <name evidence="1" type="primary">13</name>
    <name evidence="1" type="ORF">PBI_GIBBIN_13</name>
</gene>
<dbReference type="KEGG" id="vg:55622997"/>
<reference evidence="1 2" key="1">
    <citation type="submission" date="2019-07" db="EMBL/GenBank/DDBJ databases">
        <authorList>
            <person name="Lauer M.J."/>
            <person name="Stoner T.H."/>
            <person name="Garlena R.A."/>
            <person name="Russell D.A."/>
            <person name="Pope W.H."/>
            <person name="Jacobs-Sera D."/>
            <person name="Hatfull G.F."/>
        </authorList>
    </citation>
    <scope>NUCLEOTIDE SEQUENCE [LARGE SCALE GENOMIC DNA]</scope>
</reference>
<evidence type="ECO:0000313" key="2">
    <source>
        <dbReference type="Proteomes" id="UP000326764"/>
    </source>
</evidence>
<keyword evidence="2" id="KW-1185">Reference proteome</keyword>
<dbReference type="RefSeq" id="YP_009852366.1">
    <property type="nucleotide sequence ID" value="NC_048812.1"/>
</dbReference>
<proteinExistence type="predicted"/>
<evidence type="ECO:0000313" key="1">
    <source>
        <dbReference type="EMBL" id="QFG10556.1"/>
    </source>
</evidence>
<name>A0A5J6TJ08_9CAUD</name>
<dbReference type="Proteomes" id="UP000326764">
    <property type="component" value="Segment"/>
</dbReference>
<dbReference type="GeneID" id="55622997"/>
<accession>A0A5J6TJ08</accession>
<organism evidence="1 2">
    <name type="scientific">Gordonia phage Gibbin</name>
    <dbReference type="NCBI Taxonomy" id="2599843"/>
    <lineage>
        <taxon>Viruses</taxon>
        <taxon>Duplodnaviria</taxon>
        <taxon>Heunggongvirae</taxon>
        <taxon>Uroviricota</taxon>
        <taxon>Caudoviricetes</taxon>
        <taxon>Dovevirinae</taxon>
        <taxon>Lambovirus</taxon>
        <taxon>Lambovirus gibbin</taxon>
    </lineage>
</organism>
<sequence length="315" mass="34814">MASSSFILSESGSSSKDPKKVWINRYLRIDREFNKELNEALVQAAEDVEREVAELFVKAGVGSTVRRAQLTGASGVITKVLHALFLSSGTLIGTYRAKAATESVKAANVWDDEVLKALIPDPAKRKVFKSSLELTASRNVEAMVKRVTGEKVTLSRRVYRSEALARGQIDRIINSSLAKGDSAAELARKARAFIHPSTPGGASFAAKRLGRTEINNAFHAQAIETNKNRPWVSQIRWHLSGSHTPRPGDPCERYHRQGVFPVGSTPKKPHPQCLCYITPEVPPIEVILQQYESGIYDQWLADNKLERDSRVLSPA</sequence>
<dbReference type="EMBL" id="MN234190">
    <property type="protein sequence ID" value="QFG10556.1"/>
    <property type="molecule type" value="Genomic_DNA"/>
</dbReference>